<reference evidence="2" key="1">
    <citation type="submission" date="2013-08" db="EMBL/GenBank/DDBJ databases">
        <authorList>
            <person name="Mendez C."/>
            <person name="Richter M."/>
            <person name="Ferrer M."/>
            <person name="Sanchez J."/>
        </authorList>
    </citation>
    <scope>NUCLEOTIDE SEQUENCE</scope>
</reference>
<organism evidence="2">
    <name type="scientific">mine drainage metagenome</name>
    <dbReference type="NCBI Taxonomy" id="410659"/>
    <lineage>
        <taxon>unclassified sequences</taxon>
        <taxon>metagenomes</taxon>
        <taxon>ecological metagenomes</taxon>
    </lineage>
</organism>
<feature type="domain" description="Beta-ketoacyl synthase-like N-terminal" evidence="1">
    <location>
        <begin position="26"/>
        <end position="195"/>
    </location>
</feature>
<gene>
    <name evidence="2" type="ORF">B2A_10622</name>
</gene>
<comment type="caution">
    <text evidence="2">The sequence shown here is derived from an EMBL/GenBank/DDBJ whole genome shotgun (WGS) entry which is preliminary data.</text>
</comment>
<reference evidence="2" key="2">
    <citation type="journal article" date="2014" name="ISME J.">
        <title>Microbial stratification in low pH oxic and suboxic macroscopic growths along an acid mine drainage.</title>
        <authorList>
            <person name="Mendez-Garcia C."/>
            <person name="Mesa V."/>
            <person name="Sprenger R.R."/>
            <person name="Richter M."/>
            <person name="Diez M.S."/>
            <person name="Solano J."/>
            <person name="Bargiela R."/>
            <person name="Golyshina O.V."/>
            <person name="Manteca A."/>
            <person name="Ramos J.L."/>
            <person name="Gallego J.R."/>
            <person name="Llorente I."/>
            <person name="Martins Dos Santos V.A."/>
            <person name="Jensen O.N."/>
            <person name="Pelaez A.I."/>
            <person name="Sanchez J."/>
            <person name="Ferrer M."/>
        </authorList>
    </citation>
    <scope>NUCLEOTIDE SEQUENCE</scope>
</reference>
<name>T1ALD7_9ZZZZ</name>
<dbReference type="Pfam" id="PF13723">
    <property type="entry name" value="Ketoacyl-synt_2"/>
    <property type="match status" value="1"/>
</dbReference>
<sequence length="256" mass="27981">MTGVTREFSIAHWAAWAPGVNDLLGWRAWINGECSVSVGQQPDVGFLPSLIRRRLDRVGRMALYVAWQCAGDRMGLPFVFASRHGSLTRTVQLLDSLSQREPLSPAAFSLSVHNSTVGLFSICRTDRSPSTSLAAGEYTLAAALLEGIGVLLDSGTAVLVVYADEVPPLEYQPYTGVKEPDFAVGMLLTAPNDGLPLYQLTHSHSSAHSCRLDRELMRFLVEDVPVFQMGMGEPGLQLVRVDDRYSRSTHNPLAIP</sequence>
<protein>
    <recommendedName>
        <fullName evidence="1">Beta-ketoacyl synthase-like N-terminal domain-containing protein</fullName>
    </recommendedName>
</protein>
<evidence type="ECO:0000259" key="1">
    <source>
        <dbReference type="Pfam" id="PF13723"/>
    </source>
</evidence>
<dbReference type="EMBL" id="AUZZ01007648">
    <property type="protein sequence ID" value="EQD41534.1"/>
    <property type="molecule type" value="Genomic_DNA"/>
</dbReference>
<dbReference type="InterPro" id="IPR014030">
    <property type="entry name" value="Ketoacyl_synth_N"/>
</dbReference>
<dbReference type="AlphaFoldDB" id="T1ALD7"/>
<evidence type="ECO:0000313" key="2">
    <source>
        <dbReference type="EMBL" id="EQD41534.1"/>
    </source>
</evidence>
<accession>T1ALD7</accession>
<proteinExistence type="predicted"/>